<reference evidence="1" key="1">
    <citation type="submission" date="2014-11" db="EMBL/GenBank/DDBJ databases">
        <authorList>
            <person name="Amaro Gonzalez C."/>
        </authorList>
    </citation>
    <scope>NUCLEOTIDE SEQUENCE</scope>
</reference>
<name>A0A0E9SF04_ANGAN</name>
<sequence>MPPDQTRHTTSAASGCGSIDLQELVHFFFGSIRGRLPRIPLMPQSRLNLSPVFLQSEVGSVHSQELGQH</sequence>
<organism evidence="1">
    <name type="scientific">Anguilla anguilla</name>
    <name type="common">European freshwater eel</name>
    <name type="synonym">Muraena anguilla</name>
    <dbReference type="NCBI Taxonomy" id="7936"/>
    <lineage>
        <taxon>Eukaryota</taxon>
        <taxon>Metazoa</taxon>
        <taxon>Chordata</taxon>
        <taxon>Craniata</taxon>
        <taxon>Vertebrata</taxon>
        <taxon>Euteleostomi</taxon>
        <taxon>Actinopterygii</taxon>
        <taxon>Neopterygii</taxon>
        <taxon>Teleostei</taxon>
        <taxon>Anguilliformes</taxon>
        <taxon>Anguillidae</taxon>
        <taxon>Anguilla</taxon>
    </lineage>
</organism>
<dbReference type="EMBL" id="GBXM01069327">
    <property type="protein sequence ID" value="JAH39250.1"/>
    <property type="molecule type" value="Transcribed_RNA"/>
</dbReference>
<protein>
    <submittedName>
        <fullName evidence="1">Uncharacterized protein</fullName>
    </submittedName>
</protein>
<proteinExistence type="predicted"/>
<reference evidence="1" key="2">
    <citation type="journal article" date="2015" name="Fish Shellfish Immunol.">
        <title>Early steps in the European eel (Anguilla anguilla)-Vibrio vulnificus interaction in the gills: Role of the RtxA13 toxin.</title>
        <authorList>
            <person name="Callol A."/>
            <person name="Pajuelo D."/>
            <person name="Ebbesson L."/>
            <person name="Teles M."/>
            <person name="MacKenzie S."/>
            <person name="Amaro C."/>
        </authorList>
    </citation>
    <scope>NUCLEOTIDE SEQUENCE</scope>
</reference>
<accession>A0A0E9SF04</accession>
<dbReference type="AlphaFoldDB" id="A0A0E9SF04"/>
<evidence type="ECO:0000313" key="1">
    <source>
        <dbReference type="EMBL" id="JAH39250.1"/>
    </source>
</evidence>